<dbReference type="AlphaFoldDB" id="A0AAV3ZJJ2"/>
<gene>
    <name evidence="1" type="ORF">PoB_002114800</name>
</gene>
<evidence type="ECO:0000313" key="1">
    <source>
        <dbReference type="EMBL" id="GFN94642.1"/>
    </source>
</evidence>
<reference evidence="1 2" key="1">
    <citation type="journal article" date="2021" name="Elife">
        <title>Chloroplast acquisition without the gene transfer in kleptoplastic sea slugs, Plakobranchus ocellatus.</title>
        <authorList>
            <person name="Maeda T."/>
            <person name="Takahashi S."/>
            <person name="Yoshida T."/>
            <person name="Shimamura S."/>
            <person name="Takaki Y."/>
            <person name="Nagai Y."/>
            <person name="Toyoda A."/>
            <person name="Suzuki Y."/>
            <person name="Arimoto A."/>
            <person name="Ishii H."/>
            <person name="Satoh N."/>
            <person name="Nishiyama T."/>
            <person name="Hasebe M."/>
            <person name="Maruyama T."/>
            <person name="Minagawa J."/>
            <person name="Obokata J."/>
            <person name="Shigenobu S."/>
        </authorList>
    </citation>
    <scope>NUCLEOTIDE SEQUENCE [LARGE SCALE GENOMIC DNA]</scope>
</reference>
<dbReference type="EMBL" id="BLXT01002468">
    <property type="protein sequence ID" value="GFN94642.1"/>
    <property type="molecule type" value="Genomic_DNA"/>
</dbReference>
<name>A0AAV3ZJJ2_9GAST</name>
<dbReference type="Proteomes" id="UP000735302">
    <property type="component" value="Unassembled WGS sequence"/>
</dbReference>
<sequence length="124" mass="13965">MISGFQVLRQARVSVAGNEPATASLQISGRTRYPLCHRRFESLMKRKDKDGQFSTARIQRTMDSKIPWSTVARGVDLDKTTIEIAHLASNGTSLSFNTWSHWGQMSSCSESARVNSYRQVVRTQ</sequence>
<comment type="caution">
    <text evidence="1">The sequence shown here is derived from an EMBL/GenBank/DDBJ whole genome shotgun (WGS) entry which is preliminary data.</text>
</comment>
<keyword evidence="2" id="KW-1185">Reference proteome</keyword>
<proteinExistence type="predicted"/>
<organism evidence="1 2">
    <name type="scientific">Plakobranchus ocellatus</name>
    <dbReference type="NCBI Taxonomy" id="259542"/>
    <lineage>
        <taxon>Eukaryota</taxon>
        <taxon>Metazoa</taxon>
        <taxon>Spiralia</taxon>
        <taxon>Lophotrochozoa</taxon>
        <taxon>Mollusca</taxon>
        <taxon>Gastropoda</taxon>
        <taxon>Heterobranchia</taxon>
        <taxon>Euthyneura</taxon>
        <taxon>Panpulmonata</taxon>
        <taxon>Sacoglossa</taxon>
        <taxon>Placobranchoidea</taxon>
        <taxon>Plakobranchidae</taxon>
        <taxon>Plakobranchus</taxon>
    </lineage>
</organism>
<protein>
    <submittedName>
        <fullName evidence="1">Uncharacterized protein</fullName>
    </submittedName>
</protein>
<accession>A0AAV3ZJJ2</accession>
<evidence type="ECO:0000313" key="2">
    <source>
        <dbReference type="Proteomes" id="UP000735302"/>
    </source>
</evidence>